<dbReference type="PANTHER" id="PTHR30012:SF0">
    <property type="entry name" value="TYPE II SECRETION SYSTEM PROTEIN F-RELATED"/>
    <property type="match status" value="1"/>
</dbReference>
<comment type="subcellular location">
    <subcellularLocation>
        <location evidence="1">Cell inner membrane</location>
        <topology evidence="1">Multi-pass membrane protein</topology>
    </subcellularLocation>
</comment>
<keyword evidence="4" id="KW-0997">Cell inner membrane</keyword>
<dbReference type="GO" id="GO:0015628">
    <property type="term" value="P:protein secretion by the type II secretion system"/>
    <property type="evidence" value="ECO:0007669"/>
    <property type="project" value="TreeGrafter"/>
</dbReference>
<evidence type="ECO:0000259" key="9">
    <source>
        <dbReference type="Pfam" id="PF00482"/>
    </source>
</evidence>
<dbReference type="FunFam" id="1.20.81.30:FF:000001">
    <property type="entry name" value="Type II secretion system protein F"/>
    <property type="match status" value="2"/>
</dbReference>
<feature type="transmembrane region" description="Helical" evidence="8">
    <location>
        <begin position="212"/>
        <end position="231"/>
    </location>
</feature>
<evidence type="ECO:0000256" key="5">
    <source>
        <dbReference type="ARBA" id="ARBA00022692"/>
    </source>
</evidence>
<dbReference type="InterPro" id="IPR042094">
    <property type="entry name" value="T2SS_GspF_sf"/>
</dbReference>
<dbReference type="GO" id="GO:0005886">
    <property type="term" value="C:plasma membrane"/>
    <property type="evidence" value="ECO:0007669"/>
    <property type="project" value="UniProtKB-SubCell"/>
</dbReference>
<evidence type="ECO:0000256" key="2">
    <source>
        <dbReference type="ARBA" id="ARBA00005745"/>
    </source>
</evidence>
<feature type="domain" description="Type II secretion system protein GspF" evidence="9">
    <location>
        <begin position="262"/>
        <end position="384"/>
    </location>
</feature>
<dbReference type="EMBL" id="JACNIG010000418">
    <property type="protein sequence ID" value="MBC8434336.1"/>
    <property type="molecule type" value="Genomic_DNA"/>
</dbReference>
<comment type="similarity">
    <text evidence="2">Belongs to the GSP F family.</text>
</comment>
<feature type="transmembrane region" description="Helical" evidence="8">
    <location>
        <begin position="158"/>
        <end position="181"/>
    </location>
</feature>
<evidence type="ECO:0000256" key="3">
    <source>
        <dbReference type="ARBA" id="ARBA00022475"/>
    </source>
</evidence>
<dbReference type="PRINTS" id="PR00812">
    <property type="entry name" value="BCTERIALGSPF"/>
</dbReference>
<proteinExistence type="inferred from homology"/>
<keyword evidence="3" id="KW-1003">Cell membrane</keyword>
<feature type="transmembrane region" description="Helical" evidence="8">
    <location>
        <begin position="365"/>
        <end position="386"/>
    </location>
</feature>
<dbReference type="PANTHER" id="PTHR30012">
    <property type="entry name" value="GENERAL SECRETION PATHWAY PROTEIN"/>
    <property type="match status" value="1"/>
</dbReference>
<keyword evidence="6 8" id="KW-1133">Transmembrane helix</keyword>
<feature type="non-terminal residue" evidence="10">
    <location>
        <position position="1"/>
    </location>
</feature>
<evidence type="ECO:0000256" key="7">
    <source>
        <dbReference type="ARBA" id="ARBA00023136"/>
    </source>
</evidence>
<reference evidence="10 11" key="1">
    <citation type="submission" date="2020-08" db="EMBL/GenBank/DDBJ databases">
        <title>Bridging the membrane lipid divide: bacteria of the FCB group superphylum have the potential to synthesize archaeal ether lipids.</title>
        <authorList>
            <person name="Villanueva L."/>
            <person name="Von Meijenfeldt F.A.B."/>
            <person name="Westbye A.B."/>
            <person name="Yadav S."/>
            <person name="Hopmans E.C."/>
            <person name="Dutilh B.E."/>
            <person name="Sinninghe Damste J.S."/>
        </authorList>
    </citation>
    <scope>NUCLEOTIDE SEQUENCE [LARGE SCALE GENOMIC DNA]</scope>
    <source>
        <strain evidence="10">NIOZ-UU17</strain>
    </source>
</reference>
<evidence type="ECO:0000256" key="1">
    <source>
        <dbReference type="ARBA" id="ARBA00004429"/>
    </source>
</evidence>
<evidence type="ECO:0000313" key="10">
    <source>
        <dbReference type="EMBL" id="MBC8434336.1"/>
    </source>
</evidence>
<keyword evidence="7 8" id="KW-0472">Membrane</keyword>
<protein>
    <submittedName>
        <fullName evidence="10">Type II secretion system F family protein</fullName>
    </submittedName>
</protein>
<gene>
    <name evidence="10" type="ORF">H8D96_20700</name>
</gene>
<dbReference type="Pfam" id="PF00482">
    <property type="entry name" value="T2SSF"/>
    <property type="match status" value="2"/>
</dbReference>
<keyword evidence="5 8" id="KW-0812">Transmembrane</keyword>
<evidence type="ECO:0000256" key="4">
    <source>
        <dbReference type="ARBA" id="ARBA00022519"/>
    </source>
</evidence>
<dbReference type="InterPro" id="IPR003004">
    <property type="entry name" value="GspF/PilC"/>
</dbReference>
<dbReference type="Gene3D" id="1.20.81.30">
    <property type="entry name" value="Type II secretion system (T2SS), domain F"/>
    <property type="match status" value="2"/>
</dbReference>
<dbReference type="InterPro" id="IPR018076">
    <property type="entry name" value="T2SS_GspF_dom"/>
</dbReference>
<name>A0A8J6P8G9_9BACT</name>
<dbReference type="Proteomes" id="UP000605201">
    <property type="component" value="Unassembled WGS sequence"/>
</dbReference>
<evidence type="ECO:0000313" key="11">
    <source>
        <dbReference type="Proteomes" id="UP000605201"/>
    </source>
</evidence>
<organism evidence="10 11">
    <name type="scientific">Candidatus Desulfatibia vada</name>
    <dbReference type="NCBI Taxonomy" id="2841696"/>
    <lineage>
        <taxon>Bacteria</taxon>
        <taxon>Pseudomonadati</taxon>
        <taxon>Thermodesulfobacteriota</taxon>
        <taxon>Desulfobacteria</taxon>
        <taxon>Desulfobacterales</taxon>
        <taxon>Desulfobacterales incertae sedis</taxon>
        <taxon>Candidatus Desulfatibia</taxon>
    </lineage>
</organism>
<feature type="domain" description="Type II secretion system protein GspF" evidence="9">
    <location>
        <begin position="60"/>
        <end position="182"/>
    </location>
</feature>
<dbReference type="AlphaFoldDB" id="A0A8J6P8G9"/>
<comment type="caution">
    <text evidence="10">The sequence shown here is derived from an EMBL/GenBank/DDBJ whole genome shotgun (WGS) entry which is preliminary data.</text>
</comment>
<accession>A0A8J6P8G9</accession>
<evidence type="ECO:0000256" key="6">
    <source>
        <dbReference type="ARBA" id="ARBA00022989"/>
    </source>
</evidence>
<evidence type="ECO:0000256" key="8">
    <source>
        <dbReference type="SAM" id="Phobius"/>
    </source>
</evidence>
<sequence>TSGIIDAESPIIARQKIRAFKAFPVAVKEVHDSPTKKESRTLSFTRYFQRVTPAEVAVMTRQLATLVGAGIPLVSAIDSLIQHTGSKVLKRQMSKIKDFVVEGNSFARSLSLYPRTFSELYENMVHAGETSGTLEIVLERLADITEKQQALKQSIQSALAYPILMTFIGALVLYLLLTFVVPNITSIFADMNQMLPLPTVILISISAFFKKYWWLILALGAAMLIALRSIVNTSKGRYLLDKSMLLLPGSGLLVKKLAVARFARTLGSLLENGVSMLTALEIVKNIVGNELIANAIEDAAKEVGKGQTLGSALAESKIFPDISIQMVSIGEQSGRLETMLYKTADVFEREVETTIMSMASLIGPVIILIMGVAVFFIVLSICLPLFEMNQLVM</sequence>